<evidence type="ECO:0000256" key="1">
    <source>
        <dbReference type="SAM" id="Phobius"/>
    </source>
</evidence>
<feature type="transmembrane region" description="Helical" evidence="1">
    <location>
        <begin position="7"/>
        <end position="23"/>
    </location>
</feature>
<feature type="transmembrane region" description="Helical" evidence="1">
    <location>
        <begin position="29"/>
        <end position="49"/>
    </location>
</feature>
<dbReference type="RefSeq" id="WP_012819741.1">
    <property type="nucleotide sequence ID" value="NC_013407.1"/>
</dbReference>
<keyword evidence="1" id="KW-1133">Transmembrane helix</keyword>
<keyword evidence="1" id="KW-0812">Transmembrane</keyword>
<dbReference type="HOGENOM" id="CLU_074030_1_0_2"/>
<dbReference type="EMBL" id="CP001787">
    <property type="protein sequence ID" value="ACX72197.1"/>
    <property type="molecule type" value="Genomic_DNA"/>
</dbReference>
<reference evidence="2" key="1">
    <citation type="submission" date="2009-10" db="EMBL/GenBank/DDBJ databases">
        <title>Complete sequence of chromosome of Methanocaldococcus vulcanius M7.</title>
        <authorList>
            <consortium name="US DOE Joint Genome Institute"/>
            <person name="Lucas S."/>
            <person name="Copeland A."/>
            <person name="Lapidus A."/>
            <person name="Glavina del Rio T."/>
            <person name="Dalin E."/>
            <person name="Tice H."/>
            <person name="Bruce D."/>
            <person name="Goodwin L."/>
            <person name="Pitluck S."/>
            <person name="Lcollab F.I."/>
            <person name="Brettin T."/>
            <person name="Detter J.C."/>
            <person name="Han C."/>
            <person name="Tapia R."/>
            <person name="Kuske C.R."/>
            <person name="Schmutz J."/>
            <person name="Larimer F."/>
            <person name="Land M."/>
            <person name="Hauser L."/>
            <person name="Kyrpides N."/>
            <person name="Ovchinikova G."/>
            <person name="Sieprawska-Lupa M."/>
            <person name="Whitman W.B."/>
            <person name="Woyke T."/>
        </authorList>
    </citation>
    <scope>NUCLEOTIDE SEQUENCE [LARGE SCALE GENOMIC DNA]</scope>
    <source>
        <strain evidence="2">M7</strain>
    </source>
</reference>
<dbReference type="STRING" id="579137.Metvu_0330"/>
<feature type="transmembrane region" description="Helical" evidence="1">
    <location>
        <begin position="56"/>
        <end position="79"/>
    </location>
</feature>
<feature type="transmembrane region" description="Helical" evidence="1">
    <location>
        <begin position="85"/>
        <end position="107"/>
    </location>
</feature>
<dbReference type="KEGG" id="mvu:Metvu_0330"/>
<keyword evidence="3" id="KW-1185">Reference proteome</keyword>
<dbReference type="PANTHER" id="PTHR41282">
    <property type="entry name" value="CONSERVED TRANSMEMBRANE PROTEIN-RELATED"/>
    <property type="match status" value="1"/>
</dbReference>
<accession>C9RF45</accession>
<sequence length="223" mass="25416">MVNKSAILILITLASSIISFYYIHSPLLIILTSTVGVIIMLILFVWVYFDFNHPQVVKYLSPIHAVVEGLCIGAISYMFESSYDGIVSQALFVTFGIFLIMLFIYKYKIIKVTNKFKAVIIFTTLGIVLYYIISIALIVFAGIYLPTFKSGLIGIGFSLFVGTIASLNLLLDFNMIEKMVKNQFPKDFEWYCAFALLTTLIWIYIEIIILFKKLRDNLDNIGY</sequence>
<dbReference type="AlphaFoldDB" id="C9RF45"/>
<organism evidence="2 3">
    <name type="scientific">Methanocaldococcus vulcanius (strain ATCC 700851 / DSM 12094 / M7)</name>
    <name type="common">Methanococcus vulcanius</name>
    <dbReference type="NCBI Taxonomy" id="579137"/>
    <lineage>
        <taxon>Archaea</taxon>
        <taxon>Methanobacteriati</taxon>
        <taxon>Methanobacteriota</taxon>
        <taxon>Methanomada group</taxon>
        <taxon>Methanococci</taxon>
        <taxon>Methanococcales</taxon>
        <taxon>Methanocaldococcaceae</taxon>
        <taxon>Methanocaldococcus</taxon>
    </lineage>
</organism>
<dbReference type="PANTHER" id="PTHR41282:SF1">
    <property type="entry name" value="CONSERVED TRANSMEMBRANE PROTEIN-RELATED"/>
    <property type="match status" value="1"/>
</dbReference>
<dbReference type="Proteomes" id="UP000002063">
    <property type="component" value="Chromosome"/>
</dbReference>
<dbReference type="eggNOG" id="arCOG06646">
    <property type="taxonomic scope" value="Archaea"/>
</dbReference>
<protein>
    <recommendedName>
        <fullName evidence="4">Bax inhibitor-1/YccA family protein</fullName>
    </recommendedName>
</protein>
<evidence type="ECO:0000313" key="3">
    <source>
        <dbReference type="Proteomes" id="UP000002063"/>
    </source>
</evidence>
<gene>
    <name evidence="2" type="ordered locus">Metvu_0330</name>
</gene>
<evidence type="ECO:0000313" key="2">
    <source>
        <dbReference type="EMBL" id="ACX72197.1"/>
    </source>
</evidence>
<dbReference type="GeneID" id="8512659"/>
<keyword evidence="1" id="KW-0472">Membrane</keyword>
<feature type="transmembrane region" description="Helical" evidence="1">
    <location>
        <begin position="119"/>
        <end position="145"/>
    </location>
</feature>
<feature type="transmembrane region" description="Helical" evidence="1">
    <location>
        <begin position="151"/>
        <end position="171"/>
    </location>
</feature>
<dbReference type="OrthoDB" id="148285at2157"/>
<evidence type="ECO:0008006" key="4">
    <source>
        <dbReference type="Google" id="ProtNLM"/>
    </source>
</evidence>
<feature type="transmembrane region" description="Helical" evidence="1">
    <location>
        <begin position="191"/>
        <end position="211"/>
    </location>
</feature>
<proteinExistence type="predicted"/>
<name>C9RF45_METVM</name>
<dbReference type="InterPro" id="IPR010539">
    <property type="entry name" value="BaxI_1-like"/>
</dbReference>
<dbReference type="Pfam" id="PF12811">
    <property type="entry name" value="BaxI_1"/>
    <property type="match status" value="1"/>
</dbReference>